<evidence type="ECO:0000256" key="5">
    <source>
        <dbReference type="ARBA" id="ARBA00022692"/>
    </source>
</evidence>
<accession>E6PS86</accession>
<dbReference type="InterPro" id="IPR050059">
    <property type="entry name" value="ATP_synthase_B_chain"/>
</dbReference>
<dbReference type="HAMAP" id="MF_01398">
    <property type="entry name" value="ATP_synth_b_bprime"/>
    <property type="match status" value="1"/>
</dbReference>
<evidence type="ECO:0000256" key="13">
    <source>
        <dbReference type="SAM" id="Phobius"/>
    </source>
</evidence>
<protein>
    <submittedName>
        <fullName evidence="14">Putative ATP synthase B chain, sodium ion specific AtpF (Modular protein)</fullName>
    </submittedName>
</protein>
<comment type="subcellular location">
    <subcellularLocation>
        <location evidence="1">Membrane</location>
        <topology evidence="1">Single-pass membrane protein</topology>
    </subcellularLocation>
</comment>
<dbReference type="PANTHER" id="PTHR33445">
    <property type="entry name" value="ATP SYNTHASE SUBUNIT B', CHLOROPLASTIC"/>
    <property type="match status" value="1"/>
</dbReference>
<feature type="coiled-coil region" evidence="12">
    <location>
        <begin position="45"/>
        <end position="123"/>
    </location>
</feature>
<dbReference type="InterPro" id="IPR002146">
    <property type="entry name" value="ATP_synth_b/b'su_bac/chlpt"/>
</dbReference>
<keyword evidence="10" id="KW-0066">ATP synthesis</keyword>
<evidence type="ECO:0000256" key="6">
    <source>
        <dbReference type="ARBA" id="ARBA00022781"/>
    </source>
</evidence>
<dbReference type="InterPro" id="IPR000711">
    <property type="entry name" value="ATPase_OSCP/dsu"/>
</dbReference>
<dbReference type="PANTHER" id="PTHR33445:SF2">
    <property type="entry name" value="ATP SYNTHASE SUBUNIT B', CHLOROPLASTIC"/>
    <property type="match status" value="1"/>
</dbReference>
<comment type="caution">
    <text evidence="14">The sequence shown here is derived from an EMBL/GenBank/DDBJ whole genome shotgun (WGS) entry which is preliminary data.</text>
</comment>
<evidence type="ECO:0000256" key="9">
    <source>
        <dbReference type="ARBA" id="ARBA00023136"/>
    </source>
</evidence>
<keyword evidence="5 13" id="KW-0812">Transmembrane</keyword>
<dbReference type="Pfam" id="PF00213">
    <property type="entry name" value="OSCP"/>
    <property type="match status" value="1"/>
</dbReference>
<dbReference type="Pfam" id="PF00430">
    <property type="entry name" value="ATP-synt_B"/>
    <property type="match status" value="1"/>
</dbReference>
<evidence type="ECO:0000256" key="7">
    <source>
        <dbReference type="ARBA" id="ARBA00022989"/>
    </source>
</evidence>
<keyword evidence="3" id="KW-0813">Transport</keyword>
<evidence type="ECO:0000256" key="2">
    <source>
        <dbReference type="ARBA" id="ARBA00005513"/>
    </source>
</evidence>
<evidence type="ECO:0000256" key="10">
    <source>
        <dbReference type="ARBA" id="ARBA00023310"/>
    </source>
</evidence>
<keyword evidence="8" id="KW-0406">Ion transport</keyword>
<keyword evidence="7 13" id="KW-1133">Transmembrane helix</keyword>
<dbReference type="GO" id="GO:0046961">
    <property type="term" value="F:proton-transporting ATPase activity, rotational mechanism"/>
    <property type="evidence" value="ECO:0007669"/>
    <property type="project" value="TreeGrafter"/>
</dbReference>
<comment type="similarity">
    <text evidence="2">Belongs to the ATPase B chain family.</text>
</comment>
<gene>
    <name evidence="14" type="ORF">CARN2_3267</name>
</gene>
<evidence type="ECO:0000256" key="4">
    <source>
        <dbReference type="ARBA" id="ARBA00022547"/>
    </source>
</evidence>
<reference evidence="14" key="1">
    <citation type="submission" date="2009-10" db="EMBL/GenBank/DDBJ databases">
        <title>Diversity of trophic interactions inside an arsenic-rich microbial ecosystem.</title>
        <authorList>
            <person name="Bertin P.N."/>
            <person name="Heinrich-Salmeron A."/>
            <person name="Pelletier E."/>
            <person name="Goulhen-Chollet F."/>
            <person name="Arsene-Ploetze F."/>
            <person name="Gallien S."/>
            <person name="Calteau A."/>
            <person name="Vallenet D."/>
            <person name="Casiot C."/>
            <person name="Chane-Woon-Ming B."/>
            <person name="Giloteaux L."/>
            <person name="Barakat M."/>
            <person name="Bonnefoy V."/>
            <person name="Bruneel O."/>
            <person name="Chandler M."/>
            <person name="Cleiss J."/>
            <person name="Duran R."/>
            <person name="Elbaz-Poulichet F."/>
            <person name="Fonknechten N."/>
            <person name="Lauga B."/>
            <person name="Mornico D."/>
            <person name="Ortet P."/>
            <person name="Schaeffer C."/>
            <person name="Siguier P."/>
            <person name="Alexander Thil Smith A."/>
            <person name="Van Dorsselaer A."/>
            <person name="Weissenbach J."/>
            <person name="Medigue C."/>
            <person name="Le Paslier D."/>
        </authorList>
    </citation>
    <scope>NUCLEOTIDE SEQUENCE</scope>
</reference>
<name>E6PS86_9ZZZZ</name>
<keyword evidence="9 13" id="KW-0472">Membrane</keyword>
<keyword evidence="6" id="KW-0375">Hydrogen ion transport</keyword>
<keyword evidence="4" id="KW-0138">CF(0)</keyword>
<proteinExistence type="inferred from homology"/>
<evidence type="ECO:0000256" key="1">
    <source>
        <dbReference type="ARBA" id="ARBA00004167"/>
    </source>
</evidence>
<evidence type="ECO:0000256" key="11">
    <source>
        <dbReference type="ARBA" id="ARBA00025198"/>
    </source>
</evidence>
<feature type="transmembrane region" description="Helical" evidence="13">
    <location>
        <begin position="6"/>
        <end position="27"/>
    </location>
</feature>
<dbReference type="GO" id="GO:0045259">
    <property type="term" value="C:proton-transporting ATP synthase complex"/>
    <property type="evidence" value="ECO:0007669"/>
    <property type="project" value="UniProtKB-KW"/>
</dbReference>
<dbReference type="AlphaFoldDB" id="E6PS86"/>
<evidence type="ECO:0000256" key="12">
    <source>
        <dbReference type="SAM" id="Coils"/>
    </source>
</evidence>
<evidence type="ECO:0000256" key="8">
    <source>
        <dbReference type="ARBA" id="ARBA00023065"/>
    </source>
</evidence>
<dbReference type="GO" id="GO:0046933">
    <property type="term" value="F:proton-transporting ATP synthase activity, rotational mechanism"/>
    <property type="evidence" value="ECO:0007669"/>
    <property type="project" value="InterPro"/>
</dbReference>
<dbReference type="EMBL" id="CABM01000047">
    <property type="protein sequence ID" value="CBH97792.1"/>
    <property type="molecule type" value="Genomic_DNA"/>
</dbReference>
<evidence type="ECO:0000313" key="14">
    <source>
        <dbReference type="EMBL" id="CBH97792.1"/>
    </source>
</evidence>
<sequence length="246" mass="27104">MSIDWWTIGLQAVNVLILVWLLGRYFWRPVADIIAKRQAAAKELLDTAQAKREQAEGVLAEVTRTRTALAREHEDMLIKAQAEVQQLRATGLQEAAQQAQTLLDDAQAEIAKLREAVERSSQERAVQLAVAIAQRLAARLDGQAVREVFLGWLVQSIQALPQAVRQTVVQSGTAELVSATLLDPSEQAQHAQHIGQVLGGAVKLTFNTDPSLIAGLELRGAQVVINNSWHSDLTRIRKEFDDAQRA</sequence>
<dbReference type="CDD" id="cd06503">
    <property type="entry name" value="ATP-synt_Fo_b"/>
    <property type="match status" value="1"/>
</dbReference>
<comment type="function">
    <text evidence="11">F(1)F(0) ATP synthase produces ATP from ADP in the presence of a proton or sodium gradient. F-type ATPases consist of two structural domains, F(1) containing the extramembraneous catalytic core and F(0) containing the membrane proton channel, linked together by a central stalk and a peripheral stalk. During catalysis, ATP synthesis in the catalytic domain of F(1) is coupled via a rotary mechanism of the central stalk subunits to proton translocation.</text>
</comment>
<organism evidence="14">
    <name type="scientific">mine drainage metagenome</name>
    <dbReference type="NCBI Taxonomy" id="410659"/>
    <lineage>
        <taxon>unclassified sequences</taxon>
        <taxon>metagenomes</taxon>
        <taxon>ecological metagenomes</taxon>
    </lineage>
</organism>
<evidence type="ECO:0000256" key="3">
    <source>
        <dbReference type="ARBA" id="ARBA00022448"/>
    </source>
</evidence>
<keyword evidence="12" id="KW-0175">Coiled coil</keyword>